<proteinExistence type="predicted"/>
<sequence>MAIIKNDIKNLEEIFNLDNLKIPYYQRPYVWNEKSITILFNDTYNAYKSSQEEYRLGTIILHYDKNENKLNIVDGQQRLINLALLLYNLDAESKSIEEKVNKIPLLKEKVNDISKRYIKINNDKIEKLISSFNSEEKKKFLDYIKTNCTFAVIITNDIAEAFQFFDSQNSRGKSLAPHDLLKAYHLREMNNLSEHEKEEIVNQWENIDDKKLKTLFADYLYPVIQWYKGKNGINYNSKKIDVFKGIKENYEYNYSKYHLFSNRFVEISKHELLSMGYDLNINQFQLTQPVIAGKHFFKYVLHYNNLLDEIINKVKNENLPDKRTGDKYIKQLYLCVLLFFADRFNTASLDENYMHIMFKWSYALRLVMNSVYRETVNKYACSKHDRLDKHNSIFKEINNMMKPDEIVNIKLMNLNEITIKYKNDYIISKYNK</sequence>
<dbReference type="Proteomes" id="UP000824176">
    <property type="component" value="Unassembled WGS sequence"/>
</dbReference>
<protein>
    <submittedName>
        <fullName evidence="3">DUF262 domain-containing protein</fullName>
    </submittedName>
</protein>
<comment type="caution">
    <text evidence="3">The sequence shown here is derived from an EMBL/GenBank/DDBJ whole genome shotgun (WGS) entry which is preliminary data.</text>
</comment>
<organism evidence="3 4">
    <name type="scientific">Candidatus Mucispirillum faecigallinarum</name>
    <dbReference type="NCBI Taxonomy" id="2838699"/>
    <lineage>
        <taxon>Bacteria</taxon>
        <taxon>Pseudomonadati</taxon>
        <taxon>Deferribacterota</taxon>
        <taxon>Deferribacteres</taxon>
        <taxon>Deferribacterales</taxon>
        <taxon>Mucispirillaceae</taxon>
        <taxon>Mucispirillum</taxon>
    </lineage>
</organism>
<evidence type="ECO:0000259" key="2">
    <source>
        <dbReference type="Pfam" id="PF25202"/>
    </source>
</evidence>
<dbReference type="InterPro" id="IPR057156">
    <property type="entry name" value="DUF7834"/>
</dbReference>
<reference evidence="3" key="1">
    <citation type="journal article" date="2021" name="PeerJ">
        <title>Extensive microbial diversity within the chicken gut microbiome revealed by metagenomics and culture.</title>
        <authorList>
            <person name="Gilroy R."/>
            <person name="Ravi A."/>
            <person name="Getino M."/>
            <person name="Pursley I."/>
            <person name="Horton D.L."/>
            <person name="Alikhan N.F."/>
            <person name="Baker D."/>
            <person name="Gharbi K."/>
            <person name="Hall N."/>
            <person name="Watson M."/>
            <person name="Adriaenssens E.M."/>
            <person name="Foster-Nyarko E."/>
            <person name="Jarju S."/>
            <person name="Secka A."/>
            <person name="Antonio M."/>
            <person name="Oren A."/>
            <person name="Chaudhuri R.R."/>
            <person name="La Ragione R."/>
            <person name="Hildebrand F."/>
            <person name="Pallen M.J."/>
        </authorList>
    </citation>
    <scope>NUCLEOTIDE SEQUENCE</scope>
    <source>
        <strain evidence="3">ChiW4-1371</strain>
    </source>
</reference>
<name>A0A9D2GU55_9BACT</name>
<gene>
    <name evidence="3" type="ORF">H9804_05755</name>
</gene>
<dbReference type="Pfam" id="PF03235">
    <property type="entry name" value="GmrSD_N"/>
    <property type="match status" value="1"/>
</dbReference>
<dbReference type="PANTHER" id="PTHR35149">
    <property type="entry name" value="SLL5132 PROTEIN"/>
    <property type="match status" value="1"/>
</dbReference>
<feature type="domain" description="DUF7834" evidence="2">
    <location>
        <begin position="196"/>
        <end position="417"/>
    </location>
</feature>
<dbReference type="AlphaFoldDB" id="A0A9D2GU55"/>
<dbReference type="InterPro" id="IPR004919">
    <property type="entry name" value="GmrSD_N"/>
</dbReference>
<reference evidence="3" key="2">
    <citation type="submission" date="2021-04" db="EMBL/GenBank/DDBJ databases">
        <authorList>
            <person name="Gilroy R."/>
        </authorList>
    </citation>
    <scope>NUCLEOTIDE SEQUENCE</scope>
    <source>
        <strain evidence="3">ChiW4-1371</strain>
    </source>
</reference>
<evidence type="ECO:0000259" key="1">
    <source>
        <dbReference type="Pfam" id="PF03235"/>
    </source>
</evidence>
<feature type="domain" description="GmrSD restriction endonucleases N-terminal" evidence="1">
    <location>
        <begin position="11"/>
        <end position="185"/>
    </location>
</feature>
<dbReference type="EMBL" id="DXAQ01000089">
    <property type="protein sequence ID" value="HIZ89429.1"/>
    <property type="molecule type" value="Genomic_DNA"/>
</dbReference>
<accession>A0A9D2GU55</accession>
<dbReference type="PANTHER" id="PTHR35149:SF2">
    <property type="entry name" value="DUF262 DOMAIN-CONTAINING PROTEIN"/>
    <property type="match status" value="1"/>
</dbReference>
<evidence type="ECO:0000313" key="4">
    <source>
        <dbReference type="Proteomes" id="UP000824176"/>
    </source>
</evidence>
<evidence type="ECO:0000313" key="3">
    <source>
        <dbReference type="EMBL" id="HIZ89429.1"/>
    </source>
</evidence>
<dbReference type="Pfam" id="PF25202">
    <property type="entry name" value="DUF7834"/>
    <property type="match status" value="1"/>
</dbReference>